<dbReference type="GO" id="GO:0000462">
    <property type="term" value="P:maturation of SSU-rRNA from tricistronic rRNA transcript (SSU-rRNA, 5.8S rRNA, LSU-rRNA)"/>
    <property type="evidence" value="ECO:0007669"/>
    <property type="project" value="TreeGrafter"/>
</dbReference>
<dbReference type="Pfam" id="PF22916">
    <property type="entry name" value="UTP25_NTPase-like"/>
    <property type="match status" value="1"/>
</dbReference>
<dbReference type="KEGG" id="fas:105272321"/>
<dbReference type="InterPro" id="IPR010678">
    <property type="entry name" value="UTP25"/>
</dbReference>
<dbReference type="AlphaFoldDB" id="A0A0C9PS10"/>
<proteinExistence type="inferred from homology"/>
<comment type="subcellular location">
    <subcellularLocation>
        <location evidence="1">Nucleus</location>
        <location evidence="1">Nucleolus</location>
    </subcellularLocation>
</comment>
<feature type="compositionally biased region" description="Basic residues" evidence="4">
    <location>
        <begin position="1"/>
        <end position="32"/>
    </location>
</feature>
<gene>
    <name evidence="8" type="primary">DIEXF_0</name>
    <name evidence="7" type="synonym">DIEXF_1</name>
    <name evidence="9" type="synonym">DIEXF_2</name>
    <name evidence="11" type="synonym">LOC105272321</name>
    <name evidence="7" type="ORF">g.24640</name>
    <name evidence="8" type="ORF">g.24656</name>
    <name evidence="9" type="ORF">g.24677</name>
</gene>
<dbReference type="PANTHER" id="PTHR12933">
    <property type="entry name" value="ORF PROTEIN-RELATED"/>
    <property type="match status" value="1"/>
</dbReference>
<dbReference type="GO" id="GO:0019843">
    <property type="term" value="F:rRNA binding"/>
    <property type="evidence" value="ECO:0007669"/>
    <property type="project" value="TreeGrafter"/>
</dbReference>
<feature type="compositionally biased region" description="Basic and acidic residues" evidence="4">
    <location>
        <begin position="151"/>
        <end position="160"/>
    </location>
</feature>
<evidence type="ECO:0000256" key="4">
    <source>
        <dbReference type="SAM" id="MobiDB-lite"/>
    </source>
</evidence>
<evidence type="ECO:0000313" key="8">
    <source>
        <dbReference type="EMBL" id="JAG73920.1"/>
    </source>
</evidence>
<dbReference type="Proteomes" id="UP000694866">
    <property type="component" value="Unplaced"/>
</dbReference>
<dbReference type="RefSeq" id="XP_011312696.1">
    <property type="nucleotide sequence ID" value="XM_011314394.1"/>
</dbReference>
<feature type="compositionally biased region" description="Basic and acidic residues" evidence="4">
    <location>
        <begin position="38"/>
        <end position="62"/>
    </location>
</feature>
<reference evidence="11" key="2">
    <citation type="submission" date="2025-04" db="UniProtKB">
        <authorList>
            <consortium name="RefSeq"/>
        </authorList>
    </citation>
    <scope>IDENTIFICATION</scope>
    <source>
        <strain evidence="11">USDA-PBARC FA_bdor</strain>
        <tissue evidence="11">Whole organism</tissue>
    </source>
</reference>
<dbReference type="GO" id="GO:0034511">
    <property type="term" value="F:U3 snoRNA binding"/>
    <property type="evidence" value="ECO:0007669"/>
    <property type="project" value="InterPro"/>
</dbReference>
<dbReference type="PANTHER" id="PTHR12933:SF0">
    <property type="entry name" value="U3 SMALL NUCLEOLAR RNA-ASSOCIATED PROTEIN 25 HOMOLOG"/>
    <property type="match status" value="1"/>
</dbReference>
<keyword evidence="10" id="KW-1185">Reference proteome</keyword>
<feature type="domain" description="UTP25 C-terminal" evidence="5">
    <location>
        <begin position="583"/>
        <end position="768"/>
    </location>
</feature>
<sequence>MARGKRPVRGGKRDRRNSKFQKPKPKQKKGKFNLREASYVKDRDVKNAEIENRRKILQEQEAKKRRYESESSSEEENPMKTLLSSFANSSQKKNKIAIESESEDEEETSDKEDLNSERDDLSAEETEEGKIDEEREDGNEGKSEEENEEAMADREMIEIEVKEEDEEDDETSREDQGMIKDPFALHLNHDLPDELYELLSSQNPVESQILTWPTLGKLIYQIPKISDPPPTPTSAKTLESKNIAKPGIIPSIISKVDWDKLYIKSQIHGNLTRANFPNIKDHLQTNPTPLTPLQKELLSIINNYQDLLYTERTFSNENEIKFVYCLHAVNHLLKTRTKILHHNAKLSKSSKSSMGEVPDEYRDQGLVRPKILIIVPFRRSCLEIVELLISILIGEEKGGSVANKKRFLEDFGGGEIVMPKKNPKPEDYEQTFRGNTDDTFKIGIAVTKKTLKLYSDFYSSDIIISSVLGMRMIVGAEGEEERDYDFLASIELLIMDQTELFFMQNWDHLIHVLDHLHLQPRKPHDTDFSRLRSWSVNGWSKYYRQTLIFSSIQLPEIQAVFNKKCLNYAGKVRVANSCTSGSVCQVAVQLPQVFHKFQASSYGQAIEARMEYFVSKILPEYKDSIMNHTLIFVPSYFDFVKLRNYLRKEELSFVQICEYTRDAKVARARDMFFHSDANFLLYSERFHFFRRIRVKGIRHIIFFAPPNFPGFYSEMCNLMHEANQNPKAGTESNMTVTVLYCKYDAMQLAGIVGTERTGKMIASEKDVHMLMTGD</sequence>
<dbReference type="EMBL" id="GBYB01004151">
    <property type="protein sequence ID" value="JAG73918.1"/>
    <property type="molecule type" value="Transcribed_RNA"/>
</dbReference>
<evidence type="ECO:0000313" key="11">
    <source>
        <dbReference type="RefSeq" id="XP_011312696.1"/>
    </source>
</evidence>
<accession>A0A9R1TPG7</accession>
<dbReference type="OrthoDB" id="10264378at2759"/>
<reference evidence="8" key="1">
    <citation type="submission" date="2015-01" db="EMBL/GenBank/DDBJ databases">
        <title>Transcriptome Assembly of Fopius arisanus.</title>
        <authorList>
            <person name="Geib S."/>
        </authorList>
    </citation>
    <scope>NUCLEOTIDE SEQUENCE</scope>
</reference>
<evidence type="ECO:0000256" key="1">
    <source>
        <dbReference type="ARBA" id="ARBA00004604"/>
    </source>
</evidence>
<feature type="domain" description="UTP25 NTP hydrolase-like" evidence="6">
    <location>
        <begin position="304"/>
        <end position="572"/>
    </location>
</feature>
<dbReference type="GeneID" id="105272321"/>
<comment type="similarity">
    <text evidence="2">Belongs to the UTP25 family.</text>
</comment>
<protein>
    <submittedName>
        <fullName evidence="8">DIEXF_0 protein</fullName>
    </submittedName>
    <submittedName>
        <fullName evidence="7">DIEXF_1 protein</fullName>
    </submittedName>
    <submittedName>
        <fullName evidence="9">DIEXF_2 protein</fullName>
    </submittedName>
    <submittedName>
        <fullName evidence="11">Digestive organ expansion factor homolog</fullName>
    </submittedName>
</protein>
<feature type="compositionally biased region" description="Basic and acidic residues" evidence="4">
    <location>
        <begin position="111"/>
        <end position="121"/>
    </location>
</feature>
<dbReference type="InterPro" id="IPR053940">
    <property type="entry name" value="UTP25_NTPase-like"/>
</dbReference>
<evidence type="ECO:0000256" key="2">
    <source>
        <dbReference type="ARBA" id="ARBA00009223"/>
    </source>
</evidence>
<evidence type="ECO:0000313" key="10">
    <source>
        <dbReference type="Proteomes" id="UP000694866"/>
    </source>
</evidence>
<feature type="region of interest" description="Disordered" evidence="4">
    <location>
        <begin position="1"/>
        <end position="175"/>
    </location>
</feature>
<dbReference type="EMBL" id="GBYB01004153">
    <property type="protein sequence ID" value="JAG73920.1"/>
    <property type="molecule type" value="Transcribed_RNA"/>
</dbReference>
<dbReference type="InterPro" id="IPR053939">
    <property type="entry name" value="UTP25_C"/>
</dbReference>
<evidence type="ECO:0000313" key="7">
    <source>
        <dbReference type="EMBL" id="JAG73918.1"/>
    </source>
</evidence>
<dbReference type="EMBL" id="GBYB01007620">
    <property type="protein sequence ID" value="JAG77387.1"/>
    <property type="molecule type" value="Transcribed_RNA"/>
</dbReference>
<evidence type="ECO:0000259" key="6">
    <source>
        <dbReference type="Pfam" id="PF22916"/>
    </source>
</evidence>
<evidence type="ECO:0000259" key="5">
    <source>
        <dbReference type="Pfam" id="PF06862"/>
    </source>
</evidence>
<dbReference type="Pfam" id="PF06862">
    <property type="entry name" value="Utp25_C"/>
    <property type="match status" value="1"/>
</dbReference>
<feature type="compositionally biased region" description="Acidic residues" evidence="4">
    <location>
        <begin position="100"/>
        <end position="110"/>
    </location>
</feature>
<evidence type="ECO:0000313" key="9">
    <source>
        <dbReference type="EMBL" id="JAG77387.1"/>
    </source>
</evidence>
<keyword evidence="3" id="KW-0539">Nucleus</keyword>
<feature type="compositionally biased region" description="Acidic residues" evidence="4">
    <location>
        <begin position="161"/>
        <end position="172"/>
    </location>
</feature>
<dbReference type="GO" id="GO:0032040">
    <property type="term" value="C:small-subunit processome"/>
    <property type="evidence" value="ECO:0007669"/>
    <property type="project" value="TreeGrafter"/>
</dbReference>
<evidence type="ECO:0000256" key="3">
    <source>
        <dbReference type="ARBA" id="ARBA00023242"/>
    </source>
</evidence>
<organism evidence="8">
    <name type="scientific">Fopius arisanus</name>
    <dbReference type="NCBI Taxonomy" id="64838"/>
    <lineage>
        <taxon>Eukaryota</taxon>
        <taxon>Metazoa</taxon>
        <taxon>Ecdysozoa</taxon>
        <taxon>Arthropoda</taxon>
        <taxon>Hexapoda</taxon>
        <taxon>Insecta</taxon>
        <taxon>Pterygota</taxon>
        <taxon>Neoptera</taxon>
        <taxon>Endopterygota</taxon>
        <taxon>Hymenoptera</taxon>
        <taxon>Apocrita</taxon>
        <taxon>Ichneumonoidea</taxon>
        <taxon>Braconidae</taxon>
        <taxon>Opiinae</taxon>
        <taxon>Fopius</taxon>
    </lineage>
</organism>
<feature type="compositionally biased region" description="Polar residues" evidence="4">
    <location>
        <begin position="82"/>
        <end position="91"/>
    </location>
</feature>
<name>A0A0C9PS10_9HYME</name>
<accession>A0A0C9PS10</accession>
<feature type="compositionally biased region" description="Basic and acidic residues" evidence="4">
    <location>
        <begin position="128"/>
        <end position="144"/>
    </location>
</feature>